<dbReference type="EnsemblPlants" id="OPUNC10G04330.1">
    <property type="protein sequence ID" value="OPUNC10G04330.1"/>
    <property type="gene ID" value="OPUNC10G04330"/>
</dbReference>
<dbReference type="AlphaFoldDB" id="A0A0E0M686"/>
<evidence type="ECO:0000313" key="2">
    <source>
        <dbReference type="Proteomes" id="UP000026962"/>
    </source>
</evidence>
<dbReference type="Proteomes" id="UP000026962">
    <property type="component" value="Chromosome 10"/>
</dbReference>
<dbReference type="Gramene" id="OPUNC10G04330.1">
    <property type="protein sequence ID" value="OPUNC10G04330.1"/>
    <property type="gene ID" value="OPUNC10G04330"/>
</dbReference>
<evidence type="ECO:0000313" key="1">
    <source>
        <dbReference type="EnsemblPlants" id="OPUNC10G04330.1"/>
    </source>
</evidence>
<proteinExistence type="predicted"/>
<sequence length="61" mass="6474">MASQGVIFANPTTFPTATMFSFGTFGFISDVSGQLQQVSPGVVGPIQDIQFPPGARFVLEH</sequence>
<accession>A0A0E0M686</accession>
<keyword evidence="2" id="KW-1185">Reference proteome</keyword>
<name>A0A0E0M686_ORYPU</name>
<organism evidence="1">
    <name type="scientific">Oryza punctata</name>
    <name type="common">Red rice</name>
    <dbReference type="NCBI Taxonomy" id="4537"/>
    <lineage>
        <taxon>Eukaryota</taxon>
        <taxon>Viridiplantae</taxon>
        <taxon>Streptophyta</taxon>
        <taxon>Embryophyta</taxon>
        <taxon>Tracheophyta</taxon>
        <taxon>Spermatophyta</taxon>
        <taxon>Magnoliopsida</taxon>
        <taxon>Liliopsida</taxon>
        <taxon>Poales</taxon>
        <taxon>Poaceae</taxon>
        <taxon>BOP clade</taxon>
        <taxon>Oryzoideae</taxon>
        <taxon>Oryzeae</taxon>
        <taxon>Oryzinae</taxon>
        <taxon>Oryza</taxon>
    </lineage>
</organism>
<protein>
    <submittedName>
        <fullName evidence="1">Uncharacterized protein</fullName>
    </submittedName>
</protein>
<dbReference type="HOGENOM" id="CLU_2926678_0_0_1"/>
<reference evidence="1" key="2">
    <citation type="submission" date="2018-05" db="EMBL/GenBank/DDBJ databases">
        <title>OpunRS2 (Oryza punctata Reference Sequence Version 2).</title>
        <authorList>
            <person name="Zhang J."/>
            <person name="Kudrna D."/>
            <person name="Lee S."/>
            <person name="Talag J."/>
            <person name="Welchert J."/>
            <person name="Wing R.A."/>
        </authorList>
    </citation>
    <scope>NUCLEOTIDE SEQUENCE [LARGE SCALE GENOMIC DNA]</scope>
</reference>
<reference evidence="1" key="1">
    <citation type="submission" date="2015-04" db="UniProtKB">
        <authorList>
            <consortium name="EnsemblPlants"/>
        </authorList>
    </citation>
    <scope>IDENTIFICATION</scope>
</reference>